<evidence type="ECO:0000313" key="2">
    <source>
        <dbReference type="Proteomes" id="UP000027361"/>
    </source>
</evidence>
<dbReference type="AlphaFoldDB" id="A0A066VS96"/>
<protein>
    <submittedName>
        <fullName evidence="1">Uncharacterized protein</fullName>
    </submittedName>
</protein>
<dbReference type="EMBL" id="JMSN01000077">
    <property type="protein sequence ID" value="KDN41679.1"/>
    <property type="molecule type" value="Genomic_DNA"/>
</dbReference>
<reference evidence="1 2" key="1">
    <citation type="submission" date="2014-05" db="EMBL/GenBank/DDBJ databases">
        <title>Draft genome sequence of a rare smut relative, Tilletiaria anomala UBC 951.</title>
        <authorList>
            <consortium name="DOE Joint Genome Institute"/>
            <person name="Toome M."/>
            <person name="Kuo A."/>
            <person name="Henrissat B."/>
            <person name="Lipzen A."/>
            <person name="Tritt A."/>
            <person name="Yoshinaga Y."/>
            <person name="Zane M."/>
            <person name="Barry K."/>
            <person name="Grigoriev I.V."/>
            <person name="Spatafora J.W."/>
            <person name="Aimea M.C."/>
        </authorList>
    </citation>
    <scope>NUCLEOTIDE SEQUENCE [LARGE SCALE GENOMIC DNA]</scope>
    <source>
        <strain evidence="1 2">UBC 951</strain>
    </source>
</reference>
<evidence type="ECO:0000313" key="1">
    <source>
        <dbReference type="EMBL" id="KDN41679.1"/>
    </source>
</evidence>
<sequence length="175" mass="18900">MLVVLKQASQGISKLKPAAVSSKDAYRLEQGLLRPSVAQPCAMALTAPPIGPPYTTRAPEHLPHRLLCLRNVEQRALVSLDVPRNDDDHAEEYQQGLVEWRVDGAGHGCLAGLRYAMLPTTILACALPFGSCYLKYFSVSRMAALLHGWVASAASENAPRVKDGVLRREGLGGPC</sequence>
<organism evidence="1 2">
    <name type="scientific">Tilletiaria anomala (strain ATCC 24038 / CBS 436.72 / UBC 951)</name>
    <dbReference type="NCBI Taxonomy" id="1037660"/>
    <lineage>
        <taxon>Eukaryota</taxon>
        <taxon>Fungi</taxon>
        <taxon>Dikarya</taxon>
        <taxon>Basidiomycota</taxon>
        <taxon>Ustilaginomycotina</taxon>
        <taxon>Exobasidiomycetes</taxon>
        <taxon>Georgefischeriales</taxon>
        <taxon>Tilletiariaceae</taxon>
        <taxon>Tilletiaria</taxon>
    </lineage>
</organism>
<gene>
    <name evidence="1" type="ORF">K437DRAFT_171224</name>
</gene>
<keyword evidence="2" id="KW-1185">Reference proteome</keyword>
<accession>A0A066VS96</accession>
<name>A0A066VS96_TILAU</name>
<dbReference type="Proteomes" id="UP000027361">
    <property type="component" value="Unassembled WGS sequence"/>
</dbReference>
<dbReference type="InParanoid" id="A0A066VS96"/>
<dbReference type="GeneID" id="25261830"/>
<dbReference type="HOGENOM" id="CLU_1533634_0_0_1"/>
<comment type="caution">
    <text evidence="1">The sequence shown here is derived from an EMBL/GenBank/DDBJ whole genome shotgun (WGS) entry which is preliminary data.</text>
</comment>
<dbReference type="RefSeq" id="XP_013241808.1">
    <property type="nucleotide sequence ID" value="XM_013386354.1"/>
</dbReference>
<proteinExistence type="predicted"/>